<comment type="function">
    <text evidence="13">Required for the insertion and/or proper folding and/or complex formation of integral membrane proteins into the membrane. Involved in integration of membrane proteins that insert both dependently and independently of the Sec translocase complex, as well as at least some lipoproteins. Aids folding of multispanning membrane proteins.</text>
</comment>
<dbReference type="HOGENOM" id="CLU_016535_2_0_10"/>
<keyword evidence="10 13" id="KW-0143">Chaperone</keyword>
<evidence type="ECO:0000256" key="13">
    <source>
        <dbReference type="HAMAP-Rule" id="MF_01810"/>
    </source>
</evidence>
<dbReference type="PANTHER" id="PTHR12428">
    <property type="entry name" value="OXA1"/>
    <property type="match status" value="1"/>
</dbReference>
<evidence type="ECO:0000256" key="4">
    <source>
        <dbReference type="ARBA" id="ARBA00022448"/>
    </source>
</evidence>
<comment type="subunit">
    <text evidence="13">Interacts with the Sec translocase complex via SecD. Specifically interacts with transmembrane segments of nascent integral membrane proteins during membrane integration.</text>
</comment>
<dbReference type="InterPro" id="IPR028055">
    <property type="entry name" value="YidC/Oxa/ALB_C"/>
</dbReference>
<dbReference type="CDD" id="cd19961">
    <property type="entry name" value="EcYidC-like_peri"/>
    <property type="match status" value="1"/>
</dbReference>
<evidence type="ECO:0000256" key="6">
    <source>
        <dbReference type="ARBA" id="ARBA00022692"/>
    </source>
</evidence>
<dbReference type="InterPro" id="IPR001708">
    <property type="entry name" value="YidC/ALB3/OXA1/COX18"/>
</dbReference>
<evidence type="ECO:0000259" key="16">
    <source>
        <dbReference type="Pfam" id="PF14849"/>
    </source>
</evidence>
<dbReference type="GeneID" id="71568306"/>
<dbReference type="Proteomes" id="UP000006051">
    <property type="component" value="Chromosome"/>
</dbReference>
<evidence type="ECO:0000256" key="14">
    <source>
        <dbReference type="SAM" id="MobiDB-lite"/>
    </source>
</evidence>
<dbReference type="eggNOG" id="COG0706">
    <property type="taxonomic scope" value="Bacteria"/>
</dbReference>
<dbReference type="Pfam" id="PF02096">
    <property type="entry name" value="60KD_IMP"/>
    <property type="match status" value="1"/>
</dbReference>
<organism evidence="17 18">
    <name type="scientific">Ornithobacterium rhinotracheale (strain ATCC 51463 / DSM 15997 / CCUG 23171 / CIP 104009 / LMG 9086)</name>
    <dbReference type="NCBI Taxonomy" id="867902"/>
    <lineage>
        <taxon>Bacteria</taxon>
        <taxon>Pseudomonadati</taxon>
        <taxon>Bacteroidota</taxon>
        <taxon>Flavobacteriia</taxon>
        <taxon>Flavobacteriales</taxon>
        <taxon>Weeksellaceae</taxon>
        <taxon>Ornithobacterium</taxon>
    </lineage>
</organism>
<evidence type="ECO:0000259" key="15">
    <source>
        <dbReference type="Pfam" id="PF02096"/>
    </source>
</evidence>
<dbReference type="InterPro" id="IPR019998">
    <property type="entry name" value="Membr_insert_YidC"/>
</dbReference>
<dbReference type="GO" id="GO:0005886">
    <property type="term" value="C:plasma membrane"/>
    <property type="evidence" value="ECO:0007669"/>
    <property type="project" value="UniProtKB-SubCell"/>
</dbReference>
<dbReference type="PANTHER" id="PTHR12428:SF65">
    <property type="entry name" value="CYTOCHROME C OXIDASE ASSEMBLY PROTEIN COX18, MITOCHONDRIAL"/>
    <property type="match status" value="1"/>
</dbReference>
<feature type="transmembrane region" description="Helical" evidence="13">
    <location>
        <begin position="515"/>
        <end position="532"/>
    </location>
</feature>
<evidence type="ECO:0000256" key="8">
    <source>
        <dbReference type="ARBA" id="ARBA00022989"/>
    </source>
</evidence>
<protein>
    <recommendedName>
        <fullName evidence="3 13">Membrane protein insertase YidC</fullName>
    </recommendedName>
    <alternativeName>
        <fullName evidence="12 13">Foldase YidC</fullName>
    </alternativeName>
    <alternativeName>
        <fullName evidence="11 13">Membrane integrase YidC</fullName>
    </alternativeName>
    <alternativeName>
        <fullName evidence="13">Membrane protein YidC</fullName>
    </alternativeName>
</protein>
<keyword evidence="4 13" id="KW-0813">Transport</keyword>
<keyword evidence="6 13" id="KW-0812">Transmembrane</keyword>
<evidence type="ECO:0000256" key="10">
    <source>
        <dbReference type="ARBA" id="ARBA00023186"/>
    </source>
</evidence>
<dbReference type="Gene3D" id="2.70.98.90">
    <property type="match status" value="1"/>
</dbReference>
<dbReference type="GO" id="GO:0015031">
    <property type="term" value="P:protein transport"/>
    <property type="evidence" value="ECO:0007669"/>
    <property type="project" value="UniProtKB-KW"/>
</dbReference>
<feature type="domain" description="Membrane insertase YidC N-terminal" evidence="16">
    <location>
        <begin position="80"/>
        <end position="337"/>
    </location>
</feature>
<keyword evidence="13" id="KW-0997">Cell inner membrane</keyword>
<evidence type="ECO:0000256" key="3">
    <source>
        <dbReference type="ARBA" id="ARBA00015325"/>
    </source>
</evidence>
<proteinExistence type="inferred from homology"/>
<evidence type="ECO:0000313" key="17">
    <source>
        <dbReference type="EMBL" id="AFL96257.1"/>
    </source>
</evidence>
<feature type="transmembrane region" description="Helical" evidence="13">
    <location>
        <begin position="538"/>
        <end position="557"/>
    </location>
</feature>
<evidence type="ECO:0000256" key="2">
    <source>
        <dbReference type="ARBA" id="ARBA00010527"/>
    </source>
</evidence>
<name>I3ZX23_ORNRL</name>
<dbReference type="NCBIfam" id="TIGR03593">
    <property type="entry name" value="yidC_nterm"/>
    <property type="match status" value="1"/>
</dbReference>
<dbReference type="STRING" id="867902.Ornrh_0025"/>
<feature type="transmembrane region" description="Helical" evidence="13">
    <location>
        <begin position="475"/>
        <end position="495"/>
    </location>
</feature>
<gene>
    <name evidence="13" type="primary">yidC</name>
    <name evidence="17" type="ordered locus">Ornrh_0025</name>
</gene>
<dbReference type="InterPro" id="IPR028053">
    <property type="entry name" value="Membr_insert_YidC_N"/>
</dbReference>
<dbReference type="GO" id="GO:0051205">
    <property type="term" value="P:protein insertion into membrane"/>
    <property type="evidence" value="ECO:0007669"/>
    <property type="project" value="TreeGrafter"/>
</dbReference>
<dbReference type="InterPro" id="IPR047196">
    <property type="entry name" value="YidC_ALB_C"/>
</dbReference>
<dbReference type="GO" id="GO:0032977">
    <property type="term" value="F:membrane insertase activity"/>
    <property type="evidence" value="ECO:0007669"/>
    <property type="project" value="InterPro"/>
</dbReference>
<dbReference type="EMBL" id="CP003283">
    <property type="protein sequence ID" value="AFL96257.1"/>
    <property type="molecule type" value="Genomic_DNA"/>
</dbReference>
<dbReference type="NCBIfam" id="NF002356">
    <property type="entry name" value="PRK01318.2-3"/>
    <property type="match status" value="1"/>
</dbReference>
<feature type="transmembrane region" description="Helical" evidence="13">
    <location>
        <begin position="355"/>
        <end position="375"/>
    </location>
</feature>
<dbReference type="GeneID" id="97256809"/>
<dbReference type="InterPro" id="IPR038221">
    <property type="entry name" value="YidC_periplasmic_sf"/>
</dbReference>
<dbReference type="KEGG" id="orh:Ornrh_0025"/>
<feature type="region of interest" description="Disordered" evidence="14">
    <location>
        <begin position="569"/>
        <end position="604"/>
    </location>
</feature>
<evidence type="ECO:0000256" key="12">
    <source>
        <dbReference type="ARBA" id="ARBA00033342"/>
    </source>
</evidence>
<feature type="domain" description="Membrane insertase YidC/Oxa/ALB C-terminal" evidence="15">
    <location>
        <begin position="355"/>
        <end position="554"/>
    </location>
</feature>
<reference evidence="17 18" key="1">
    <citation type="submission" date="2012-06" db="EMBL/GenBank/DDBJ databases">
        <title>The complete genome of Ornithobacterium rhinotracheale DSM 15997.</title>
        <authorList>
            <consortium name="US DOE Joint Genome Institute (JGI-PGF)"/>
            <person name="Lucas S."/>
            <person name="Copeland A."/>
            <person name="Lapidus A."/>
            <person name="Goodwin L."/>
            <person name="Pitluck S."/>
            <person name="Peters L."/>
            <person name="Mikhailova N."/>
            <person name="Teshima H."/>
            <person name="Kyrpides N."/>
            <person name="Mavromatis K."/>
            <person name="Pagani I."/>
            <person name="Ivanova N."/>
            <person name="Ovchinnikova G."/>
            <person name="Zeytun A."/>
            <person name="Detter J.C."/>
            <person name="Han C."/>
            <person name="Land M."/>
            <person name="Hauser L."/>
            <person name="Markowitz V."/>
            <person name="Cheng J.-F."/>
            <person name="Hugenholtz P."/>
            <person name="Woyke T."/>
            <person name="Wu D."/>
            <person name="Lang E."/>
            <person name="Kopitz M."/>
            <person name="Brambilla E."/>
            <person name="Klenk H.-P."/>
            <person name="Eisen J.A."/>
        </authorList>
    </citation>
    <scope>NUCLEOTIDE SEQUENCE [LARGE SCALE GENOMIC DNA]</scope>
    <source>
        <strain evidence="18">ATCC 51463 / DSM 15997 / CCUG 23171 / LMG 9086</strain>
    </source>
</reference>
<dbReference type="PATRIC" id="fig|867902.3.peg.23"/>
<accession>I3ZX23</accession>
<dbReference type="NCBIfam" id="TIGR03592">
    <property type="entry name" value="yidC_oxa1_cterm"/>
    <property type="match status" value="1"/>
</dbReference>
<dbReference type="CDD" id="cd20070">
    <property type="entry name" value="5TM_YidC_Alb3"/>
    <property type="match status" value="1"/>
</dbReference>
<comment type="similarity">
    <text evidence="2 13">Belongs to the OXA1/ALB3/YidC family. Type 1 subfamily.</text>
</comment>
<evidence type="ECO:0000256" key="1">
    <source>
        <dbReference type="ARBA" id="ARBA00004429"/>
    </source>
</evidence>
<keyword evidence="18" id="KW-1185">Reference proteome</keyword>
<dbReference type="RefSeq" id="WP_014789887.1">
    <property type="nucleotide sequence ID" value="NC_018016.1"/>
</dbReference>
<dbReference type="PRINTS" id="PR00701">
    <property type="entry name" value="60KDINNERMP"/>
</dbReference>
<keyword evidence="8 13" id="KW-1133">Transmembrane helix</keyword>
<evidence type="ECO:0000256" key="7">
    <source>
        <dbReference type="ARBA" id="ARBA00022927"/>
    </source>
</evidence>
<feature type="compositionally biased region" description="Polar residues" evidence="14">
    <location>
        <begin position="591"/>
        <end position="604"/>
    </location>
</feature>
<evidence type="ECO:0000313" key="18">
    <source>
        <dbReference type="Proteomes" id="UP000006051"/>
    </source>
</evidence>
<dbReference type="HAMAP" id="MF_01810">
    <property type="entry name" value="YidC_type1"/>
    <property type="match status" value="1"/>
</dbReference>
<evidence type="ECO:0000256" key="5">
    <source>
        <dbReference type="ARBA" id="ARBA00022475"/>
    </source>
</evidence>
<keyword evidence="7 13" id="KW-0653">Protein transport</keyword>
<keyword evidence="9 13" id="KW-0472">Membrane</keyword>
<feature type="transmembrane region" description="Helical" evidence="13">
    <location>
        <begin position="9"/>
        <end position="27"/>
    </location>
</feature>
<dbReference type="AlphaFoldDB" id="I3ZX23"/>
<feature type="transmembrane region" description="Helical" evidence="13">
    <location>
        <begin position="414"/>
        <end position="440"/>
    </location>
</feature>
<evidence type="ECO:0000256" key="9">
    <source>
        <dbReference type="ARBA" id="ARBA00023136"/>
    </source>
</evidence>
<sequence>MQESKFDKNQLIGFGLMILLLIGYWFFTKPTPEQIEAEKKKQELALKEKQQAEQNKEKTADFANTQPAVAQSSIAPQTFKLENDKVLIEISNKGAQITRVELKDYKAYDDKTGKHDKPLYLINGGNTNVALQFNDKQGRKLDLSKRMFTANQNGSTVTFTTQENGATIQYVYTLNGDYALDFSIRSNGLSNLTNDKTANLAINMNALSQEKGKSWEKRVTDFHYSLNNFSKETYTRGDKVIDDEKVDWVAFKQQFFSTILEPKVAWDNVKLNVTDDPKDDTVHSKKFDFDTNLAINGELNQAYTWYFLPLEFDLLKTYKKDFQHIIPFGWGIFGWINEWAILPTFKFMASWGLKYGWVIALLTIVVKLITSPIMYKQYKQSAMMRVLKPDMEAINEKYKGPENQMKRQQETMNLYRTAGVNPLAGCLPALLQIPIFYALFNFFPNVIQLRGKGFLWADDLTAYDSIMHLPFNIPFYGNHVSLFALMYVVTMVIYFKFSGNMMQTPKQEGMPDMRFMMYIMPIMFIFFLNSYASGLSWYYFVSNAINIGLVLFIKNVMIDDAKIHAKIQSNKQNPKKRKKSKWQEKLDQAMKQAQEQQRLKNNQK</sequence>
<comment type="subcellular location">
    <subcellularLocation>
        <location evidence="1 13">Cell inner membrane</location>
        <topology evidence="1 13">Multi-pass membrane protein</topology>
    </subcellularLocation>
</comment>
<keyword evidence="5 13" id="KW-1003">Cell membrane</keyword>
<evidence type="ECO:0000256" key="11">
    <source>
        <dbReference type="ARBA" id="ARBA00033245"/>
    </source>
</evidence>
<dbReference type="Pfam" id="PF14849">
    <property type="entry name" value="YidC_periplas"/>
    <property type="match status" value="1"/>
</dbReference>